<evidence type="ECO:0000313" key="3">
    <source>
        <dbReference type="WBParaSite" id="PEQ_0000004201-mRNA-1"/>
    </source>
</evidence>
<name>A0A914R0R3_PAREQ</name>
<evidence type="ECO:0000256" key="1">
    <source>
        <dbReference type="SAM" id="Phobius"/>
    </source>
</evidence>
<protein>
    <submittedName>
        <fullName evidence="3">Uncharacterized protein</fullName>
    </submittedName>
</protein>
<dbReference type="AlphaFoldDB" id="A0A914R0R3"/>
<keyword evidence="2" id="KW-1185">Reference proteome</keyword>
<dbReference type="WBParaSite" id="PEQ_0000004201-mRNA-1">
    <property type="protein sequence ID" value="PEQ_0000004201-mRNA-1"/>
    <property type="gene ID" value="PEQ_0000004201"/>
</dbReference>
<accession>A0A914R0R3</accession>
<keyword evidence="1" id="KW-1133">Transmembrane helix</keyword>
<proteinExistence type="predicted"/>
<feature type="transmembrane region" description="Helical" evidence="1">
    <location>
        <begin position="50"/>
        <end position="69"/>
    </location>
</feature>
<keyword evidence="1" id="KW-0472">Membrane</keyword>
<keyword evidence="1" id="KW-0812">Transmembrane</keyword>
<organism evidence="2 3">
    <name type="scientific">Parascaris equorum</name>
    <name type="common">Equine roundworm</name>
    <dbReference type="NCBI Taxonomy" id="6256"/>
    <lineage>
        <taxon>Eukaryota</taxon>
        <taxon>Metazoa</taxon>
        <taxon>Ecdysozoa</taxon>
        <taxon>Nematoda</taxon>
        <taxon>Chromadorea</taxon>
        <taxon>Rhabditida</taxon>
        <taxon>Spirurina</taxon>
        <taxon>Ascaridomorpha</taxon>
        <taxon>Ascaridoidea</taxon>
        <taxon>Ascarididae</taxon>
        <taxon>Parascaris</taxon>
    </lineage>
</organism>
<reference evidence="3" key="1">
    <citation type="submission" date="2022-11" db="UniProtKB">
        <authorList>
            <consortium name="WormBaseParasite"/>
        </authorList>
    </citation>
    <scope>IDENTIFICATION</scope>
</reference>
<dbReference type="Proteomes" id="UP000887564">
    <property type="component" value="Unplaced"/>
</dbReference>
<sequence length="96" mass="9887">MILALKKKFAATDGQKAVGGGAHSGMPAGVVALDHGLQRKYAKGVQYNTFWFDIGVVGIAYGVGGLFVLTMGGNIQAALLESVPSHVCPLGVVCLQ</sequence>
<evidence type="ECO:0000313" key="2">
    <source>
        <dbReference type="Proteomes" id="UP000887564"/>
    </source>
</evidence>